<dbReference type="Proteomes" id="UP000028123">
    <property type="component" value="Unassembled WGS sequence"/>
</dbReference>
<evidence type="ECO:0000259" key="4">
    <source>
        <dbReference type="PROSITE" id="PS51350"/>
    </source>
</evidence>
<dbReference type="PRINTS" id="PR00107">
    <property type="entry name" value="PHOSPHOCPHPR"/>
</dbReference>
<dbReference type="Gene3D" id="3.30.1340.10">
    <property type="entry name" value="HPr-like"/>
    <property type="match status" value="1"/>
</dbReference>
<dbReference type="InterPro" id="IPR002114">
    <property type="entry name" value="PTS_HPr_Ser_P_site"/>
</dbReference>
<keyword evidence="5" id="KW-0813">Transport</keyword>
<comment type="subcellular location">
    <subcellularLocation>
        <location evidence="1">Cytoplasm</location>
    </subcellularLocation>
</comment>
<dbReference type="CDD" id="cd00367">
    <property type="entry name" value="PTS-HPr_like"/>
    <property type="match status" value="1"/>
</dbReference>
<dbReference type="PANTHER" id="PTHR33705:SF2">
    <property type="entry name" value="PHOSPHOCARRIER PROTEIN NPR"/>
    <property type="match status" value="1"/>
</dbReference>
<evidence type="ECO:0000256" key="1">
    <source>
        <dbReference type="ARBA" id="ARBA00004496"/>
    </source>
</evidence>
<evidence type="ECO:0000256" key="2">
    <source>
        <dbReference type="ARBA" id="ARBA00022490"/>
    </source>
</evidence>
<evidence type="ECO:0000256" key="3">
    <source>
        <dbReference type="ARBA" id="ARBA00022683"/>
    </source>
</evidence>
<keyword evidence="2" id="KW-0963">Cytoplasm</keyword>
<dbReference type="AlphaFoldDB" id="A0A081P2R2"/>
<comment type="caution">
    <text evidence="5">The sequence shown here is derived from an EMBL/GenBank/DDBJ whole genome shotgun (WGS) entry which is preliminary data.</text>
</comment>
<dbReference type="PROSITE" id="PS51350">
    <property type="entry name" value="PTS_HPR_DOM"/>
    <property type="match status" value="1"/>
</dbReference>
<dbReference type="InterPro" id="IPR035895">
    <property type="entry name" value="HPr-like_sf"/>
</dbReference>
<keyword evidence="3" id="KW-0598">Phosphotransferase system</keyword>
<accession>A0A081P2R2</accession>
<keyword evidence="5" id="KW-0762">Sugar transport</keyword>
<feature type="domain" description="HPr" evidence="4">
    <location>
        <begin position="1"/>
        <end position="88"/>
    </location>
</feature>
<sequence length="88" mass="9383">MVNQQVVVLNHTGLHTRPAKEIVKAAGAFESEIKLQKDTKIANAKSFVSVLSLGASKGTEILVSAAGEDEVKALQSIVDLFNSKFGEE</sequence>
<name>A0A081P2R2_9BACL</name>
<protein>
    <submittedName>
        <fullName evidence="5">PTS sugar transporter subunit IIA</fullName>
    </submittedName>
</protein>
<dbReference type="Pfam" id="PF00381">
    <property type="entry name" value="PTS-HPr"/>
    <property type="match status" value="1"/>
</dbReference>
<dbReference type="EMBL" id="JNVM01000013">
    <property type="protein sequence ID" value="KEQ24985.1"/>
    <property type="molecule type" value="Genomic_DNA"/>
</dbReference>
<dbReference type="GO" id="GO:0009401">
    <property type="term" value="P:phosphoenolpyruvate-dependent sugar phosphotransferase system"/>
    <property type="evidence" value="ECO:0007669"/>
    <property type="project" value="UniProtKB-KW"/>
</dbReference>
<dbReference type="RefSeq" id="WP_036684233.1">
    <property type="nucleotide sequence ID" value="NZ_JNVM01000013.1"/>
</dbReference>
<keyword evidence="6" id="KW-1185">Reference proteome</keyword>
<dbReference type="GO" id="GO:0005737">
    <property type="term" value="C:cytoplasm"/>
    <property type="evidence" value="ECO:0007669"/>
    <property type="project" value="UniProtKB-SubCell"/>
</dbReference>
<dbReference type="InterPro" id="IPR000032">
    <property type="entry name" value="HPr-like"/>
</dbReference>
<gene>
    <name evidence="5" type="ORF">ET33_06410</name>
</gene>
<dbReference type="OrthoDB" id="9809047at2"/>
<dbReference type="PANTHER" id="PTHR33705">
    <property type="entry name" value="PHOSPHOCARRIER PROTEIN HPR"/>
    <property type="match status" value="1"/>
</dbReference>
<dbReference type="eggNOG" id="COG1925">
    <property type="taxonomic scope" value="Bacteria"/>
</dbReference>
<dbReference type="NCBIfam" id="TIGR01003">
    <property type="entry name" value="PTS_HPr_family"/>
    <property type="match status" value="1"/>
</dbReference>
<dbReference type="PROSITE" id="PS00589">
    <property type="entry name" value="PTS_HPR_SER"/>
    <property type="match status" value="1"/>
</dbReference>
<dbReference type="SUPFAM" id="SSF55594">
    <property type="entry name" value="HPr-like"/>
    <property type="match status" value="1"/>
</dbReference>
<reference evidence="5 6" key="1">
    <citation type="submission" date="2014-06" db="EMBL/GenBank/DDBJ databases">
        <title>Draft genome sequence of Paenibacillus sp. MSt1.</title>
        <authorList>
            <person name="Aw Y.K."/>
            <person name="Ong K.S."/>
            <person name="Gan H.M."/>
            <person name="Lee S.M."/>
        </authorList>
    </citation>
    <scope>NUCLEOTIDE SEQUENCE [LARGE SCALE GENOMIC DNA]</scope>
    <source>
        <strain evidence="5 6">MSt1</strain>
    </source>
</reference>
<proteinExistence type="predicted"/>
<dbReference type="InterPro" id="IPR050399">
    <property type="entry name" value="HPr"/>
</dbReference>
<organism evidence="5 6">
    <name type="scientific">Paenibacillus tyrfis</name>
    <dbReference type="NCBI Taxonomy" id="1501230"/>
    <lineage>
        <taxon>Bacteria</taxon>
        <taxon>Bacillati</taxon>
        <taxon>Bacillota</taxon>
        <taxon>Bacilli</taxon>
        <taxon>Bacillales</taxon>
        <taxon>Paenibacillaceae</taxon>
        <taxon>Paenibacillus</taxon>
    </lineage>
</organism>
<evidence type="ECO:0000313" key="5">
    <source>
        <dbReference type="EMBL" id="KEQ24985.1"/>
    </source>
</evidence>
<evidence type="ECO:0000313" key="6">
    <source>
        <dbReference type="Proteomes" id="UP000028123"/>
    </source>
</evidence>